<dbReference type="GO" id="GO:0005634">
    <property type="term" value="C:nucleus"/>
    <property type="evidence" value="ECO:0007669"/>
    <property type="project" value="UniProtKB-SubCell"/>
</dbReference>
<dbReference type="PANTHER" id="PTHR12628">
    <property type="entry name" value="POLYCOMB-LIKE TRANSCRIPTION FACTOR"/>
    <property type="match status" value="1"/>
</dbReference>
<feature type="region of interest" description="Disordered" evidence="5">
    <location>
        <begin position="792"/>
        <end position="825"/>
    </location>
</feature>
<feature type="compositionally biased region" description="Polar residues" evidence="5">
    <location>
        <begin position="155"/>
        <end position="172"/>
    </location>
</feature>
<dbReference type="GO" id="GO:0045814">
    <property type="term" value="P:negative regulation of gene expression, epigenetic"/>
    <property type="evidence" value="ECO:0007669"/>
    <property type="project" value="TreeGrafter"/>
</dbReference>
<keyword evidence="3 4" id="KW-0371">Homeobox</keyword>
<comment type="subcellular location">
    <subcellularLocation>
        <location evidence="1 3 4">Nucleus</location>
    </subcellularLocation>
</comment>
<dbReference type="CDD" id="cd00086">
    <property type="entry name" value="homeodomain"/>
    <property type="match status" value="1"/>
</dbReference>
<keyword evidence="2 3" id="KW-0539">Nucleus</keyword>
<dbReference type="GO" id="GO:0003677">
    <property type="term" value="F:DNA binding"/>
    <property type="evidence" value="ECO:0007669"/>
    <property type="project" value="UniProtKB-UniRule"/>
</dbReference>
<dbReference type="SMART" id="SM00389">
    <property type="entry name" value="HOX"/>
    <property type="match status" value="1"/>
</dbReference>
<keyword evidence="3 4" id="KW-0238">DNA-binding</keyword>
<dbReference type="PANTHER" id="PTHR12628:SF13">
    <property type="entry name" value="HOMEOBOX PROTEIN HAT3.1"/>
    <property type="match status" value="1"/>
</dbReference>
<evidence type="ECO:0000256" key="2">
    <source>
        <dbReference type="ARBA" id="ARBA00023242"/>
    </source>
</evidence>
<dbReference type="EMBL" id="KD032829">
    <property type="protein sequence ID" value="EMS66403.1"/>
    <property type="molecule type" value="Genomic_DNA"/>
</dbReference>
<feature type="region of interest" description="Disordered" evidence="5">
    <location>
        <begin position="47"/>
        <end position="208"/>
    </location>
</feature>
<dbReference type="Gene3D" id="1.10.10.60">
    <property type="entry name" value="Homeodomain-like"/>
    <property type="match status" value="1"/>
</dbReference>
<feature type="region of interest" description="Disordered" evidence="5">
    <location>
        <begin position="368"/>
        <end position="508"/>
    </location>
</feature>
<dbReference type="InterPro" id="IPR009057">
    <property type="entry name" value="Homeodomain-like_sf"/>
</dbReference>
<reference evidence="6" key="1">
    <citation type="journal article" date="2013" name="Nature">
        <title>Draft genome of the wheat A-genome progenitor Triticum urartu.</title>
        <authorList>
            <person name="Ling H.Q."/>
            <person name="Zhao S."/>
            <person name="Liu D."/>
            <person name="Wang J."/>
            <person name="Sun H."/>
            <person name="Zhang C."/>
            <person name="Fan H."/>
            <person name="Li D."/>
            <person name="Dong L."/>
            <person name="Tao Y."/>
            <person name="Gao C."/>
            <person name="Wu H."/>
            <person name="Li Y."/>
            <person name="Cui Y."/>
            <person name="Guo X."/>
            <person name="Zheng S."/>
            <person name="Wang B."/>
            <person name="Yu K."/>
            <person name="Liang Q."/>
            <person name="Yang W."/>
            <person name="Lou X."/>
            <person name="Chen J."/>
            <person name="Feng M."/>
            <person name="Jian J."/>
            <person name="Zhang X."/>
            <person name="Luo G."/>
            <person name="Jiang Y."/>
            <person name="Liu J."/>
            <person name="Wang Z."/>
            <person name="Sha Y."/>
            <person name="Zhang B."/>
            <person name="Wu H."/>
            <person name="Tang D."/>
            <person name="Shen Q."/>
            <person name="Xue P."/>
            <person name="Zou S."/>
            <person name="Wang X."/>
            <person name="Liu X."/>
            <person name="Wang F."/>
            <person name="Yang Y."/>
            <person name="An X."/>
            <person name="Dong Z."/>
            <person name="Zhang K."/>
            <person name="Zhang X."/>
            <person name="Luo M.C."/>
            <person name="Dvorak J."/>
            <person name="Tong Y."/>
            <person name="Wang J."/>
            <person name="Yang H."/>
            <person name="Li Z."/>
            <person name="Wang D."/>
            <person name="Zhang A."/>
            <person name="Wang J."/>
        </authorList>
    </citation>
    <scope>NUCLEOTIDE SEQUENCE</scope>
</reference>
<evidence type="ECO:0000256" key="3">
    <source>
        <dbReference type="PROSITE-ProRule" id="PRU00108"/>
    </source>
</evidence>
<feature type="region of interest" description="Disordered" evidence="5">
    <location>
        <begin position="541"/>
        <end position="595"/>
    </location>
</feature>
<gene>
    <name evidence="6" type="ORF">TRIUR3_12195</name>
</gene>
<feature type="compositionally biased region" description="Acidic residues" evidence="5">
    <location>
        <begin position="375"/>
        <end position="384"/>
    </location>
</feature>
<feature type="compositionally biased region" description="Acidic residues" evidence="5">
    <location>
        <begin position="470"/>
        <end position="482"/>
    </location>
</feature>
<evidence type="ECO:0000313" key="6">
    <source>
        <dbReference type="EMBL" id="EMS66403.1"/>
    </source>
</evidence>
<dbReference type="STRING" id="4572.M7ZT73"/>
<dbReference type="PROSITE" id="PS50071">
    <property type="entry name" value="HOMEOBOX_2"/>
    <property type="match status" value="1"/>
</dbReference>
<dbReference type="InterPro" id="IPR001356">
    <property type="entry name" value="HD"/>
</dbReference>
<dbReference type="AlphaFoldDB" id="M7ZT73"/>
<evidence type="ECO:0000256" key="4">
    <source>
        <dbReference type="RuleBase" id="RU000682"/>
    </source>
</evidence>
<dbReference type="SUPFAM" id="SSF46689">
    <property type="entry name" value="Homeodomain-like"/>
    <property type="match status" value="1"/>
</dbReference>
<feature type="compositionally biased region" description="Acidic residues" evidence="5">
    <location>
        <begin position="401"/>
        <end position="413"/>
    </location>
</feature>
<dbReference type="OMA" id="HFGPAIN"/>
<protein>
    <submittedName>
        <fullName evidence="6">Homeobox protein HOX1A</fullName>
    </submittedName>
</protein>
<evidence type="ECO:0000256" key="1">
    <source>
        <dbReference type="ARBA" id="ARBA00004123"/>
    </source>
</evidence>
<feature type="region of interest" description="Disordered" evidence="5">
    <location>
        <begin position="687"/>
        <end position="712"/>
    </location>
</feature>
<dbReference type="Pfam" id="PF00046">
    <property type="entry name" value="Homeodomain"/>
    <property type="match status" value="1"/>
</dbReference>
<evidence type="ECO:0000256" key="5">
    <source>
        <dbReference type="SAM" id="MobiDB-lite"/>
    </source>
</evidence>
<feature type="region of interest" description="Disordered" evidence="5">
    <location>
        <begin position="740"/>
        <end position="771"/>
    </location>
</feature>
<organism evidence="6">
    <name type="scientific">Triticum urartu</name>
    <name type="common">Red wild einkorn</name>
    <name type="synonym">Crithodium urartu</name>
    <dbReference type="NCBI Taxonomy" id="4572"/>
    <lineage>
        <taxon>Eukaryota</taxon>
        <taxon>Viridiplantae</taxon>
        <taxon>Streptophyta</taxon>
        <taxon>Embryophyta</taxon>
        <taxon>Tracheophyta</taxon>
        <taxon>Spermatophyta</taxon>
        <taxon>Magnoliopsida</taxon>
        <taxon>Liliopsida</taxon>
        <taxon>Poales</taxon>
        <taxon>Poaceae</taxon>
        <taxon>BOP clade</taxon>
        <taxon>Pooideae</taxon>
        <taxon>Triticodae</taxon>
        <taxon>Triticeae</taxon>
        <taxon>Triticinae</taxon>
        <taxon>Triticum</taxon>
    </lineage>
</organism>
<accession>M7ZT73</accession>
<dbReference type="eggNOG" id="KOG4299">
    <property type="taxonomic scope" value="Eukaryota"/>
</dbReference>
<proteinExistence type="predicted"/>
<feature type="compositionally biased region" description="Acidic residues" evidence="5">
    <location>
        <begin position="445"/>
        <end position="454"/>
    </location>
</feature>
<feature type="DNA-binding region" description="Homeobox" evidence="3">
    <location>
        <begin position="624"/>
        <end position="669"/>
    </location>
</feature>
<name>M7ZT73_TRIUA</name>
<dbReference type="GO" id="GO:0003682">
    <property type="term" value="F:chromatin binding"/>
    <property type="evidence" value="ECO:0007669"/>
    <property type="project" value="TreeGrafter"/>
</dbReference>
<sequence length="1105" mass="122773">MDRENKLQNCCKDVDVDGRYIDLKEILGAMKAPAHFYRLKKLTGSSSPTERFYKACPKSPRIGLSVPAEKENEKVGNGSPSSPTKGKRGRKGSQIIANKKYPLRSAHSSARVLRSTSKDKSKTPNEPVSPLRSAHSSPRVLRSTPKNKSKTPKKQVNSLRSAHSSARVLSSTLKKKVPNEPVNDSTAAQPAARKRKRGRPSNAASPKNECIKIRQRVRYILNRMNYEQSFIQAYAGEGWKGQSLEKIRPEKELERAKAEILRCKLRIREAFRNMDSLLLEGKLDESLFDSEGEISSEDIFCAICASKHVTLKNDIILCDGGDEGWLCPACDCKLDCIDLLNELQGSTLAMHDSWEKVFPESISNGLNQIGASDLPSDDSEEDYDPTLAEGDTVDENKSSAEDGDEGSDSDDLDFITSSDESEPSKKKRSESKNKNTVNDLALPSDDSEDDDFDPEGPNSSEDQKTKTNSDESDFTSDSDDFCAEISKSSGKDKVSAPSFSDQTNGVDIMEAELEQDSVLPASNRRQVGHLDYKKLYDEAYGKETTDSSDEEEWSGHSPNENPEDSDTDSFAGPLKPAKTRRARGGRQNNERTPQSERHSVILVLKVYISCILNYVIGTPFLLQKLKAYFEKEPYPSRPAKESLAQELGLTFHQITRWFSSTRHYSRVSAAKKGKRLENYTAENNDGIAADSIQQREPNGSVLGKPNVDRNGIVSEEGMAQKNLDEGEREDTPFRQHISCEQTLDGTPPANKHNTANSRNDTSRNAEDTPLGQDIGCEQTVAAVNQNCTIGSTNVGSPKGAPGGNKHLKNSPRSVGSPRRGSAEKNIPGLEHVDEARRKAILRELRKMKAAGRCCLGVVMELLTAATSCKAENVIRRERQRKQHQQKATTKEVSTKGIVDVEEDVSPPLSPVAPSPSILPLTRKPTFAPPATDNDPIAEWAFSDAFTQVCDLPQFQRPLLDEIEWPTKMGTTCEELKTGNKRLKKTDGSSSHQSIGLDDEEDEVVGEIGRAIMLMNNPQLIGNKENRVGEERDVTQMGAQEGPYFWINELEKERLQLARETEDSMIMLVDASLLDEKEKRWLEGKKETDLRRENEGLQQQMRHGWL</sequence>
<feature type="compositionally biased region" description="Low complexity" evidence="5">
    <location>
        <begin position="810"/>
        <end position="819"/>
    </location>
</feature>